<keyword evidence="1" id="KW-0175">Coiled coil</keyword>
<reference evidence="3" key="1">
    <citation type="submission" date="2016-07" db="EMBL/GenBank/DDBJ databases">
        <title>Genomics reveals synergistic degradation of pyrene by five bacteria in a mangrove sediment-derived bacterial consortium.</title>
        <authorList>
            <person name="Wanapaisan P."/>
            <person name="Vejarano F."/>
            <person name="Chakraborty J."/>
            <person name="Shintani M."/>
            <person name="Muangchinda C."/>
            <person name="Laothamteep N."/>
            <person name="Suzuki-Minakuchi C."/>
            <person name="Inoue K."/>
            <person name="Nojiri H."/>
            <person name="Pinyakong O."/>
        </authorList>
    </citation>
    <scope>NUCLEOTIDE SEQUENCE</scope>
    <source>
        <strain evidence="3">PW1</strain>
    </source>
</reference>
<evidence type="ECO:0000256" key="1">
    <source>
        <dbReference type="SAM" id="Coils"/>
    </source>
</evidence>
<dbReference type="AlphaFoldDB" id="A0A292GMU3"/>
<sequence length="134" mass="14107">MNPIPISWCLGGAAAAALVGAWGGWTARDWKRDSEVLAGIKKATELVEKQRATIDAAAQAYEQEREDARVQTNVRESTIREIYRDRPVPADCAVGDDVRGVLNDAVRSANARAAGEPAPGLPGTAAGPGSADRP</sequence>
<organism evidence="3">
    <name type="scientific">Ochrobactrum sp. PW1</name>
    <dbReference type="NCBI Taxonomy" id="1882222"/>
    <lineage>
        <taxon>Bacteria</taxon>
        <taxon>Pseudomonadati</taxon>
        <taxon>Pseudomonadota</taxon>
        <taxon>Alphaproteobacteria</taxon>
        <taxon>Hyphomicrobiales</taxon>
        <taxon>Brucellaceae</taxon>
        <taxon>Brucella/Ochrobactrum group</taxon>
        <taxon>Ochrobactrum</taxon>
    </lineage>
</organism>
<feature type="region of interest" description="Disordered" evidence="2">
    <location>
        <begin position="109"/>
        <end position="134"/>
    </location>
</feature>
<proteinExistence type="predicted"/>
<evidence type="ECO:0000256" key="2">
    <source>
        <dbReference type="SAM" id="MobiDB-lite"/>
    </source>
</evidence>
<feature type="compositionally biased region" description="Low complexity" evidence="2">
    <location>
        <begin position="111"/>
        <end position="134"/>
    </location>
</feature>
<dbReference type="EMBL" id="LC171369">
    <property type="protein sequence ID" value="BBA74433.1"/>
    <property type="molecule type" value="Genomic_DNA"/>
</dbReference>
<protein>
    <submittedName>
        <fullName evidence="3">Uncharacterized protein</fullName>
    </submittedName>
</protein>
<accession>A0A292GMU3</accession>
<name>A0A292GMU3_9HYPH</name>
<evidence type="ECO:0000313" key="3">
    <source>
        <dbReference type="EMBL" id="BBA74433.1"/>
    </source>
</evidence>
<feature type="coiled-coil region" evidence="1">
    <location>
        <begin position="40"/>
        <end position="67"/>
    </location>
</feature>